<dbReference type="PANTHER" id="PTHR21310">
    <property type="entry name" value="AMINOGLYCOSIDE PHOSPHOTRANSFERASE-RELATED-RELATED"/>
    <property type="match status" value="1"/>
</dbReference>
<dbReference type="SUPFAM" id="SSF118310">
    <property type="entry name" value="AN1-like Zinc finger"/>
    <property type="match status" value="1"/>
</dbReference>
<dbReference type="InterPro" id="IPR051678">
    <property type="entry name" value="AGP_Transferase"/>
</dbReference>
<dbReference type="Pfam" id="PF01636">
    <property type="entry name" value="APH"/>
    <property type="match status" value="1"/>
</dbReference>
<evidence type="ECO:0000313" key="3">
    <source>
        <dbReference type="Proteomes" id="UP000829685"/>
    </source>
</evidence>
<dbReference type="SUPFAM" id="SSF56112">
    <property type="entry name" value="Protein kinase-like (PK-like)"/>
    <property type="match status" value="1"/>
</dbReference>
<dbReference type="InterPro" id="IPR011009">
    <property type="entry name" value="Kinase-like_dom_sf"/>
</dbReference>
<dbReference type="AlphaFoldDB" id="A0A9P9WDR9"/>
<keyword evidence="3" id="KW-1185">Reference proteome</keyword>
<dbReference type="InterPro" id="IPR002575">
    <property type="entry name" value="Aminoglycoside_PTrfase"/>
</dbReference>
<evidence type="ECO:0000259" key="1">
    <source>
        <dbReference type="Pfam" id="PF01636"/>
    </source>
</evidence>
<organism evidence="2 3">
    <name type="scientific">Neoarthrinium moseri</name>
    <dbReference type="NCBI Taxonomy" id="1658444"/>
    <lineage>
        <taxon>Eukaryota</taxon>
        <taxon>Fungi</taxon>
        <taxon>Dikarya</taxon>
        <taxon>Ascomycota</taxon>
        <taxon>Pezizomycotina</taxon>
        <taxon>Sordariomycetes</taxon>
        <taxon>Xylariomycetidae</taxon>
        <taxon>Amphisphaeriales</taxon>
        <taxon>Apiosporaceae</taxon>
        <taxon>Neoarthrinium</taxon>
    </lineage>
</organism>
<name>A0A9P9WDR9_9PEZI</name>
<dbReference type="Gene3D" id="4.10.1110.10">
    <property type="entry name" value="AN1-like Zinc finger"/>
    <property type="match status" value="1"/>
</dbReference>
<evidence type="ECO:0000313" key="2">
    <source>
        <dbReference type="EMBL" id="KAI1858204.1"/>
    </source>
</evidence>
<feature type="domain" description="Aminoglycoside phosphotransferase" evidence="1">
    <location>
        <begin position="154"/>
        <end position="347"/>
    </location>
</feature>
<reference evidence="2" key="1">
    <citation type="submission" date="2021-03" db="EMBL/GenBank/DDBJ databases">
        <title>Revisited historic fungal species revealed as producer of novel bioactive compounds through whole genome sequencing and comparative genomics.</title>
        <authorList>
            <person name="Vignolle G.A."/>
            <person name="Hochenegger N."/>
            <person name="Mach R.L."/>
            <person name="Mach-Aigner A.R."/>
            <person name="Javad Rahimi M."/>
            <person name="Salim K.A."/>
            <person name="Chan C.M."/>
            <person name="Lim L.B.L."/>
            <person name="Cai F."/>
            <person name="Druzhinina I.S."/>
            <person name="U'Ren J.M."/>
            <person name="Derntl C."/>
        </authorList>
    </citation>
    <scope>NUCLEOTIDE SEQUENCE</scope>
    <source>
        <strain evidence="2">TUCIM 5799</strain>
    </source>
</reference>
<sequence length="462" mass="52033">MKWHCAAQACRRPALWSLLGQCEQCYRHFCGEHAVSTSHTCLTTKEIHTIYVSGDQSKLRELNVSRRTAGEKMISALIDSIDSDALRERAGTLRGGMKCTVSLPSANQAYFNMDVVGGRNYHGSIVFEDGKAWLARFRLPNHNAPPVEERNFDRRSEFATYRFLAEADIPVPRVYDCADDGDPSNTVGAGYILVEKLAGKPLAWHEADQAQRDKFMRQLAGIYAQLEKHPLGALGRLQPSSSLTGQPEVGPAFFDYDSVGRLVPFGPFDDMSDYYKALIQHKIGLIRTGEIAPSAPRDQYLIYRSLLDCLPRNEQGPFFLRHVDSRDANFLVDLDYNITGIIDLELAIATAKGAAFQSPLLLYDLGELYDKGLSTPSEGEERFARILQEENESYQLSALVAQKLHFRVDQVIETNPEDREHFIRVFGGWWKAATGEEVFDWDMWYREALEKYGDGGFTPLAV</sequence>
<dbReference type="Proteomes" id="UP000829685">
    <property type="component" value="Unassembled WGS sequence"/>
</dbReference>
<dbReference type="PANTHER" id="PTHR21310:SF15">
    <property type="entry name" value="AMINOGLYCOSIDE PHOSPHOTRANSFERASE DOMAIN-CONTAINING PROTEIN"/>
    <property type="match status" value="1"/>
</dbReference>
<dbReference type="EMBL" id="JAFIMR010000037">
    <property type="protein sequence ID" value="KAI1858204.1"/>
    <property type="molecule type" value="Genomic_DNA"/>
</dbReference>
<gene>
    <name evidence="2" type="ORF">JX265_010872</name>
</gene>
<comment type="caution">
    <text evidence="2">The sequence shown here is derived from an EMBL/GenBank/DDBJ whole genome shotgun (WGS) entry which is preliminary data.</text>
</comment>
<accession>A0A9P9WDR9</accession>
<proteinExistence type="predicted"/>
<protein>
    <recommendedName>
        <fullName evidence="1">Aminoglycoside phosphotransferase domain-containing protein</fullName>
    </recommendedName>
</protein>
<dbReference type="InterPro" id="IPR035896">
    <property type="entry name" value="AN1-like_Znf"/>
</dbReference>